<feature type="transmembrane region" description="Helical" evidence="2">
    <location>
        <begin position="59"/>
        <end position="77"/>
    </location>
</feature>
<feature type="transmembrane region" description="Helical" evidence="2">
    <location>
        <begin position="7"/>
        <end position="26"/>
    </location>
</feature>
<name>A0A4R6A159_9RHOB</name>
<dbReference type="OrthoDB" id="7993201at2"/>
<evidence type="ECO:0008006" key="5">
    <source>
        <dbReference type="Google" id="ProtNLM"/>
    </source>
</evidence>
<proteinExistence type="predicted"/>
<keyword evidence="2" id="KW-1133">Transmembrane helix</keyword>
<dbReference type="RefSeq" id="WP_133397691.1">
    <property type="nucleotide sequence ID" value="NZ_SNAA01000017.1"/>
</dbReference>
<dbReference type="EMBL" id="SNAA01000017">
    <property type="protein sequence ID" value="TDL76322.1"/>
    <property type="molecule type" value="Genomic_DNA"/>
</dbReference>
<evidence type="ECO:0000256" key="2">
    <source>
        <dbReference type="SAM" id="Phobius"/>
    </source>
</evidence>
<reference evidence="3 4" key="1">
    <citation type="submission" date="2019-03" db="EMBL/GenBank/DDBJ databases">
        <title>Primorskyibacter sp. SS33 isolated from sediments.</title>
        <authorList>
            <person name="Xunke S."/>
        </authorList>
    </citation>
    <scope>NUCLEOTIDE SEQUENCE [LARGE SCALE GENOMIC DNA]</scope>
    <source>
        <strain evidence="3 4">SS33</strain>
    </source>
</reference>
<feature type="transmembrane region" description="Helical" evidence="2">
    <location>
        <begin position="142"/>
        <end position="161"/>
    </location>
</feature>
<feature type="transmembrane region" description="Helical" evidence="2">
    <location>
        <begin position="111"/>
        <end position="130"/>
    </location>
</feature>
<feature type="transmembrane region" description="Helical" evidence="2">
    <location>
        <begin position="181"/>
        <end position="201"/>
    </location>
</feature>
<dbReference type="Proteomes" id="UP000295701">
    <property type="component" value="Unassembled WGS sequence"/>
</dbReference>
<keyword evidence="4" id="KW-1185">Reference proteome</keyword>
<protein>
    <recommendedName>
        <fullName evidence="5">Glycosyltransferase RgtA/B/C/D-like domain-containing protein</fullName>
    </recommendedName>
</protein>
<accession>A0A4R6A159</accession>
<keyword evidence="2" id="KW-0812">Transmembrane</keyword>
<feature type="compositionally biased region" description="Basic and acidic residues" evidence="1">
    <location>
        <begin position="544"/>
        <end position="565"/>
    </location>
</feature>
<evidence type="ECO:0000256" key="1">
    <source>
        <dbReference type="SAM" id="MobiDB-lite"/>
    </source>
</evidence>
<gene>
    <name evidence="3" type="ORF">E2L08_13860</name>
</gene>
<feature type="region of interest" description="Disordered" evidence="1">
    <location>
        <begin position="538"/>
        <end position="565"/>
    </location>
</feature>
<feature type="transmembrane region" description="Helical" evidence="2">
    <location>
        <begin position="257"/>
        <end position="277"/>
    </location>
</feature>
<feature type="transmembrane region" description="Helical" evidence="2">
    <location>
        <begin position="332"/>
        <end position="351"/>
    </location>
</feature>
<keyword evidence="2" id="KW-0472">Membrane</keyword>
<evidence type="ECO:0000313" key="3">
    <source>
        <dbReference type="EMBL" id="TDL76322.1"/>
    </source>
</evidence>
<organism evidence="3 4">
    <name type="scientific">Palleronia sediminis</name>
    <dbReference type="NCBI Taxonomy" id="2547833"/>
    <lineage>
        <taxon>Bacteria</taxon>
        <taxon>Pseudomonadati</taxon>
        <taxon>Pseudomonadota</taxon>
        <taxon>Alphaproteobacteria</taxon>
        <taxon>Rhodobacterales</taxon>
        <taxon>Roseobacteraceae</taxon>
        <taxon>Palleronia</taxon>
    </lineage>
</organism>
<feature type="transmembrane region" description="Helical" evidence="2">
    <location>
        <begin position="84"/>
        <end position="105"/>
    </location>
</feature>
<evidence type="ECO:0000313" key="4">
    <source>
        <dbReference type="Proteomes" id="UP000295701"/>
    </source>
</evidence>
<feature type="transmembrane region" description="Helical" evidence="2">
    <location>
        <begin position="208"/>
        <end position="231"/>
    </location>
</feature>
<feature type="transmembrane region" description="Helical" evidence="2">
    <location>
        <begin position="308"/>
        <end position="325"/>
    </location>
</feature>
<feature type="transmembrane region" description="Helical" evidence="2">
    <location>
        <begin position="284"/>
        <end position="302"/>
    </location>
</feature>
<sequence length="565" mass="60293">MSRFHRIALPVFGLAMIAVLGGLSLMKGGFYGSLYDGDMLHLADIVLRMADGQMPHRDFMTPIGPLAFWPISGLVAAGQGIGLAMVGGQVAMALAILPLALWAAASRFAGWTGFAFLAATCLLPLALVQGGDVAGLSMSMHYNRWAWALAFVAVAVGVLPARREAPILDALAIGLPMAGLVLIKVTYVLALAPAIIVVLAARGDWRRLGAAVAVGIATLGAATAWLGLGFWEGYVTDLLAVANSPGRSYPGLPLGELLVAPGLIAGHALALLSVILLRRGGQRELGLGLLFALPGFVYVTWQNFGHDPVWFVLWGLVLWAALDTAGRRAAPGYIAVAMLALGVPIFSNYAVSPLRHHAEKPGDFRAVFAGTRHDDFVILADRMEQLDMSRAGERDFPEVFARMAEADSREGKPAILGGETLPTCKLSNALVGWFPAIVRDIERAVPEGDLRIFSADLLNPLWIYSDRIAPLEGGTPWHYDGLPGIENATHVFVPLCPSSLFVRSETLAALNARGDLHPVEVARNDLYILLRLDGSAQGAEPEIDDQRGTEGQAHRETRRGPTDPA</sequence>
<comment type="caution">
    <text evidence="3">The sequence shown here is derived from an EMBL/GenBank/DDBJ whole genome shotgun (WGS) entry which is preliminary data.</text>
</comment>
<dbReference type="AlphaFoldDB" id="A0A4R6A159"/>